<feature type="region of interest" description="Disordered" evidence="1">
    <location>
        <begin position="761"/>
        <end position="784"/>
    </location>
</feature>
<evidence type="ECO:0000256" key="2">
    <source>
        <dbReference type="SAM" id="SignalP"/>
    </source>
</evidence>
<accession>A0A543JGR7</accession>
<dbReference type="RefSeq" id="WP_141979890.1">
    <property type="nucleotide sequence ID" value="NZ_VFPP01000001.1"/>
</dbReference>
<dbReference type="AlphaFoldDB" id="A0A543JGR7"/>
<evidence type="ECO:0000313" key="3">
    <source>
        <dbReference type="EMBL" id="TQM82006.1"/>
    </source>
</evidence>
<dbReference type="EMBL" id="VFPP01000001">
    <property type="protein sequence ID" value="TQM82006.1"/>
    <property type="molecule type" value="Genomic_DNA"/>
</dbReference>
<feature type="chain" id="PRO_5021723311" description="Small secreted domain DUF320" evidence="2">
    <location>
        <begin position="29"/>
        <end position="1135"/>
    </location>
</feature>
<reference evidence="3 4" key="1">
    <citation type="submission" date="2019-06" db="EMBL/GenBank/DDBJ databases">
        <title>Sequencing the genomes of 1000 actinobacteria strains.</title>
        <authorList>
            <person name="Klenk H.-P."/>
        </authorList>
    </citation>
    <scope>NUCLEOTIDE SEQUENCE [LARGE SCALE GENOMIC DNA]</scope>
    <source>
        <strain evidence="3 4">DSM 45456</strain>
    </source>
</reference>
<dbReference type="OrthoDB" id="3661198at2"/>
<feature type="compositionally biased region" description="Polar residues" evidence="1">
    <location>
        <begin position="762"/>
        <end position="776"/>
    </location>
</feature>
<feature type="region of interest" description="Disordered" evidence="1">
    <location>
        <begin position="599"/>
        <end position="677"/>
    </location>
</feature>
<feature type="region of interest" description="Disordered" evidence="1">
    <location>
        <begin position="235"/>
        <end position="265"/>
    </location>
</feature>
<feature type="region of interest" description="Disordered" evidence="1">
    <location>
        <begin position="494"/>
        <end position="527"/>
    </location>
</feature>
<name>A0A543JGR7_9PSEU</name>
<evidence type="ECO:0000256" key="1">
    <source>
        <dbReference type="SAM" id="MobiDB-lite"/>
    </source>
</evidence>
<feature type="compositionally biased region" description="Basic and acidic residues" evidence="1">
    <location>
        <begin position="813"/>
        <end position="830"/>
    </location>
</feature>
<feature type="compositionally biased region" description="Low complexity" evidence="1">
    <location>
        <begin position="241"/>
        <end position="258"/>
    </location>
</feature>
<protein>
    <recommendedName>
        <fullName evidence="5">Small secreted domain DUF320</fullName>
    </recommendedName>
</protein>
<feature type="compositionally biased region" description="Polar residues" evidence="1">
    <location>
        <begin position="654"/>
        <end position="677"/>
    </location>
</feature>
<feature type="region of interest" description="Disordered" evidence="1">
    <location>
        <begin position="287"/>
        <end position="312"/>
    </location>
</feature>
<feature type="signal peptide" evidence="2">
    <location>
        <begin position="1"/>
        <end position="28"/>
    </location>
</feature>
<organism evidence="3 4">
    <name type="scientific">Saccharothrix saharensis</name>
    <dbReference type="NCBI Taxonomy" id="571190"/>
    <lineage>
        <taxon>Bacteria</taxon>
        <taxon>Bacillati</taxon>
        <taxon>Actinomycetota</taxon>
        <taxon>Actinomycetes</taxon>
        <taxon>Pseudonocardiales</taxon>
        <taxon>Pseudonocardiaceae</taxon>
        <taxon>Saccharothrix</taxon>
    </lineage>
</organism>
<keyword evidence="4" id="KW-1185">Reference proteome</keyword>
<feature type="compositionally biased region" description="Polar residues" evidence="1">
    <location>
        <begin position="629"/>
        <end position="644"/>
    </location>
</feature>
<comment type="caution">
    <text evidence="3">The sequence shown here is derived from an EMBL/GenBank/DDBJ whole genome shotgun (WGS) entry which is preliminary data.</text>
</comment>
<evidence type="ECO:0000313" key="4">
    <source>
        <dbReference type="Proteomes" id="UP000316628"/>
    </source>
</evidence>
<feature type="compositionally biased region" description="Polar residues" evidence="1">
    <location>
        <begin position="289"/>
        <end position="301"/>
    </location>
</feature>
<dbReference type="Proteomes" id="UP000316628">
    <property type="component" value="Unassembled WGS sequence"/>
</dbReference>
<evidence type="ECO:0008006" key="5">
    <source>
        <dbReference type="Google" id="ProtNLM"/>
    </source>
</evidence>
<sequence length="1135" mass="111511">MQTWAKRGLKTALVTGGLLMLGTGIASAQENVNPDAKPNPLDAKVRVPVDVDHNTLGTPVGSHELPAVHQEIGTPSATSRPVRDLTLPDNPLVRATQERLTGVDTVGLARGNTADADVVVPVSACGNAVAAGGDAYTEGVCAQSASSTGRIRTDGSRGTLAGNVAHAAAAVSPQVNGNAVAAVANAESRATSYQRAVAGDEIRTSGEDGSLSGNIAAVQGALPAQVTNNAVAAGGNSRSGAATANDAQAAGSLSTTGRRGTGGGNVLGVPAAPVLAVTGNGVGAVGNADTSTENRASSDAGTTHRDRLGTTMWSETSGDDGTLAGNVVQPAFAGPVAAGDNALAGSGNAQVANAMAHDAEAGGNSYTSGQDAVLSGTFADAPVALPVSGAGNALSGVGTTSARHSNEATAVAGGDTFTTGDRSVLAANSANLPPAGAVDLCGNGLAGGGIADAECRNDVAADSGGYNGTTGNDAVGSGNIGQVPLGAPAEAFGNGVGAAGTPTGRATENKTVRSGRYANSIDDNGTVSSNVVSAPTALGGQVFGNSGGAVANPTSTTDSDTEIDLGNPPKANGKHGSVSGNIVHVPTSNPAQVFGDSVVAVGNGSSDTDSKLDSRSGGTAITTGDEGSLSGNVLSLPEASSPQVFGSAVGAGSNVESESRNQFGSYSGGDVQTSGDDGSFSGNGIGAQPSVPLQVFGDAVTAAGNGSSVTDNRTGLIAGGEHLTSAEDSAWSGNLLTAPAGVTPSVHGDAVTVAGLADAATASRSTSQSGGKTATTGRGPVSTHDLEVPTEAFARVFGIPVDVLGTATANAQDRNDVRTGDDKGDDTRVTDASRGIQLPAGVDSLLRVTELPNLGLVSRLSQYTVPLGTPGLDELRGLPIQGLRQAQLPGSALLGRTVPRPDVDAINAAKPKAGNPVGAVSQAKLPTAEGPVGALSQAELPSPAAPVGALSQAKLPSEGPLGALSQAELPTQQLPRLANLEQVRQGLPAIGEAARAALRTVPVASTLVRAVRSDDEERSFGGTLPVLGDLAPTQPLPAVDGLPVDGLAEGGRTVSSLPVAAPAGLPFVLPVPGVAQPRTQSPVVPPMALTGMNVSPLQGGVGPTRFTETQAPALAAMDARTVFNSIEDTTVIPRI</sequence>
<gene>
    <name evidence="3" type="ORF">FHX81_4398</name>
</gene>
<proteinExistence type="predicted"/>
<keyword evidence="2" id="KW-0732">Signal</keyword>
<feature type="region of interest" description="Disordered" evidence="1">
    <location>
        <begin position="542"/>
        <end position="578"/>
    </location>
</feature>
<feature type="region of interest" description="Disordered" evidence="1">
    <location>
        <begin position="810"/>
        <end position="830"/>
    </location>
</feature>
<feature type="region of interest" description="Disordered" evidence="1">
    <location>
        <begin position="1013"/>
        <end position="1032"/>
    </location>
</feature>